<dbReference type="EMBL" id="JBBDGL010000001">
    <property type="protein sequence ID" value="MEJ1154503.1"/>
    <property type="molecule type" value="Genomic_DNA"/>
</dbReference>
<protein>
    <recommendedName>
        <fullName evidence="4">Multidrug transporter</fullName>
    </recommendedName>
</protein>
<evidence type="ECO:0000313" key="2">
    <source>
        <dbReference type="EMBL" id="MEJ1154503.1"/>
    </source>
</evidence>
<comment type="caution">
    <text evidence="2">The sequence shown here is derived from an EMBL/GenBank/DDBJ whole genome shotgun (WGS) entry which is preliminary data.</text>
</comment>
<dbReference type="Proteomes" id="UP001368654">
    <property type="component" value="Unassembled WGS sequence"/>
</dbReference>
<feature type="region of interest" description="Disordered" evidence="1">
    <location>
        <begin position="1"/>
        <end position="95"/>
    </location>
</feature>
<accession>A0ABU8LRH0</accession>
<feature type="compositionally biased region" description="Acidic residues" evidence="1">
    <location>
        <begin position="78"/>
        <end position="88"/>
    </location>
</feature>
<evidence type="ECO:0000313" key="3">
    <source>
        <dbReference type="Proteomes" id="UP001368654"/>
    </source>
</evidence>
<proteinExistence type="predicted"/>
<gene>
    <name evidence="2" type="ORF">WDU96_02685</name>
</gene>
<sequence length="95" mass="10061">MDPDKKMNVAAGETDEMPPPPRQGQPAESASVTKDRAYSPASEVETEQKQRDPLPETTDSDIDPDDVRAVPGAGGPDDTGDVDVDPDDLNMPGRG</sequence>
<keyword evidence="3" id="KW-1185">Reference proteome</keyword>
<evidence type="ECO:0000256" key="1">
    <source>
        <dbReference type="SAM" id="MobiDB-lite"/>
    </source>
</evidence>
<organism evidence="2 3">
    <name type="scientific">Microbacterium marmarense</name>
    <dbReference type="NCBI Taxonomy" id="3122051"/>
    <lineage>
        <taxon>Bacteria</taxon>
        <taxon>Bacillati</taxon>
        <taxon>Actinomycetota</taxon>
        <taxon>Actinomycetes</taxon>
        <taxon>Micrococcales</taxon>
        <taxon>Microbacteriaceae</taxon>
        <taxon>Microbacterium</taxon>
    </lineage>
</organism>
<evidence type="ECO:0008006" key="4">
    <source>
        <dbReference type="Google" id="ProtNLM"/>
    </source>
</evidence>
<name>A0ABU8LRH0_9MICO</name>
<dbReference type="RefSeq" id="WP_337336939.1">
    <property type="nucleotide sequence ID" value="NZ_JBBDGL010000001.1"/>
</dbReference>
<reference evidence="2 3" key="1">
    <citation type="submission" date="2024-02" db="EMBL/GenBank/DDBJ databases">
        <authorList>
            <person name="Saticioglu I.B."/>
        </authorList>
    </citation>
    <scope>NUCLEOTIDE SEQUENCE [LARGE SCALE GENOMIC DNA]</scope>
    <source>
        <strain evidence="2 3">Mu-86</strain>
    </source>
</reference>